<comment type="caution">
    <text evidence="1">The sequence shown here is derived from an EMBL/GenBank/DDBJ whole genome shotgun (WGS) entry which is preliminary data.</text>
</comment>
<protein>
    <submittedName>
        <fullName evidence="1">Uncharacterized protein</fullName>
    </submittedName>
</protein>
<proteinExistence type="predicted"/>
<dbReference type="EMBL" id="AZMM01016678">
    <property type="protein sequence ID" value="ETJ28649.1"/>
    <property type="molecule type" value="Genomic_DNA"/>
</dbReference>
<evidence type="ECO:0000313" key="1">
    <source>
        <dbReference type="EMBL" id="ETJ28649.1"/>
    </source>
</evidence>
<reference evidence="1" key="1">
    <citation type="submission" date="2013-12" db="EMBL/GenBank/DDBJ databases">
        <title>A Varibaculum cambriense genome reconstructed from a premature infant gut community with otherwise low bacterial novelty that shifts toward anaerobic metabolism during the third week of life.</title>
        <authorList>
            <person name="Brown C.T."/>
            <person name="Sharon I."/>
            <person name="Thomas B.C."/>
            <person name="Castelle C.J."/>
            <person name="Morowitz M.J."/>
            <person name="Banfield J.F."/>
        </authorList>
    </citation>
    <scope>NUCLEOTIDE SEQUENCE</scope>
</reference>
<gene>
    <name evidence="1" type="ORF">Q604_UNBC16678G0001</name>
</gene>
<sequence>LTNESQADANGKATVTVSANGLNVVGVEVGFPTQTKGEQNKYFSALSFIINPE</sequence>
<organism evidence="1">
    <name type="scientific">human gut metagenome</name>
    <dbReference type="NCBI Taxonomy" id="408170"/>
    <lineage>
        <taxon>unclassified sequences</taxon>
        <taxon>metagenomes</taxon>
        <taxon>organismal metagenomes</taxon>
    </lineage>
</organism>
<name>W1XII9_9ZZZZ</name>
<dbReference type="AlphaFoldDB" id="W1XII9"/>
<accession>W1XII9</accession>
<feature type="non-terminal residue" evidence="1">
    <location>
        <position position="1"/>
    </location>
</feature>